<reference evidence="2" key="3">
    <citation type="submission" date="2025-08" db="UniProtKB">
        <authorList>
            <consortium name="Ensembl"/>
        </authorList>
    </citation>
    <scope>IDENTIFICATION</scope>
    <source>
        <strain evidence="2">C57BL/6J</strain>
    </source>
</reference>
<protein>
    <submittedName>
        <fullName evidence="2">Uncharacterized protein</fullName>
    </submittedName>
</protein>
<sequence length="130" mass="14283">MGKQTGAVRPQEFRCLNRSAAGIAATAGFTDACLQPAETTPNSPREHSFGSKRGKVLGTSQCHPWSPWRWWKGIKPTVAILSRGISDPAGGWRPGQGCQGKGVCRTVVWARTKPPPPKFYNLEGRRWAWP</sequence>
<feature type="region of interest" description="Disordered" evidence="1">
    <location>
        <begin position="37"/>
        <end position="63"/>
    </location>
</feature>
<accession>A0ABJ3HNS9</accession>
<dbReference type="Proteomes" id="UP000000589">
    <property type="component" value="Chromosome 17"/>
</dbReference>
<name>A0ABJ3HNS9_MOUSE</name>
<reference evidence="2" key="4">
    <citation type="submission" date="2025-09" db="UniProtKB">
        <authorList>
            <consortium name="Ensembl"/>
        </authorList>
    </citation>
    <scope>IDENTIFICATION</scope>
    <source>
        <strain evidence="2">C57BL/6J</strain>
    </source>
</reference>
<evidence type="ECO:0000256" key="1">
    <source>
        <dbReference type="SAM" id="MobiDB-lite"/>
    </source>
</evidence>
<evidence type="ECO:0000313" key="2">
    <source>
        <dbReference type="Ensembl" id="ENSMUSP00000160150.1"/>
    </source>
</evidence>
<reference evidence="2 3" key="1">
    <citation type="journal article" date="2009" name="PLoS Biol.">
        <title>Lineage-specific biology revealed by a finished genome assembly of the mouse.</title>
        <authorList>
            <consortium name="Mouse Genome Sequencing Consortium"/>
            <person name="Church D.M."/>
            <person name="Goodstadt L."/>
            <person name="Hillier L.W."/>
            <person name="Zody M.C."/>
            <person name="Goldstein S."/>
            <person name="She X."/>
            <person name="Bult C.J."/>
            <person name="Agarwala R."/>
            <person name="Cherry J.L."/>
            <person name="DiCuccio M."/>
            <person name="Hlavina W."/>
            <person name="Kapustin Y."/>
            <person name="Meric P."/>
            <person name="Maglott D."/>
            <person name="Birtle Z."/>
            <person name="Marques A.C."/>
            <person name="Graves T."/>
            <person name="Zhou S."/>
            <person name="Teague B."/>
            <person name="Potamousis K."/>
            <person name="Churas C."/>
            <person name="Place M."/>
            <person name="Herschleb J."/>
            <person name="Runnheim R."/>
            <person name="Forrest D."/>
            <person name="Amos-Landgraf J."/>
            <person name="Schwartz D.C."/>
            <person name="Cheng Z."/>
            <person name="Lindblad-Toh K."/>
            <person name="Eichler E.E."/>
            <person name="Ponting C.P."/>
        </authorList>
    </citation>
    <scope>NUCLEOTIDE SEQUENCE [LARGE SCALE GENOMIC DNA]</scope>
    <source>
        <strain evidence="2 3">C57BL/6J</strain>
    </source>
</reference>
<proteinExistence type="predicted"/>
<keyword evidence="3" id="KW-1185">Reference proteome</keyword>
<organism evidence="2 3">
    <name type="scientific">Mus musculus</name>
    <name type="common">Mouse</name>
    <dbReference type="NCBI Taxonomy" id="10090"/>
    <lineage>
        <taxon>Eukaryota</taxon>
        <taxon>Metazoa</taxon>
        <taxon>Chordata</taxon>
        <taxon>Craniata</taxon>
        <taxon>Vertebrata</taxon>
        <taxon>Euteleostomi</taxon>
        <taxon>Mammalia</taxon>
        <taxon>Eutheria</taxon>
        <taxon>Euarchontoglires</taxon>
        <taxon>Glires</taxon>
        <taxon>Rodentia</taxon>
        <taxon>Myomorpha</taxon>
        <taxon>Muroidea</taxon>
        <taxon>Muridae</taxon>
        <taxon>Murinae</taxon>
        <taxon>Mus</taxon>
        <taxon>Mus</taxon>
    </lineage>
</organism>
<reference evidence="2 3" key="2">
    <citation type="journal article" date="2011" name="PLoS Biol.">
        <title>Modernizing reference genome assemblies.</title>
        <authorList>
            <person name="Church D.M."/>
            <person name="Schneider V.A."/>
            <person name="Graves T."/>
            <person name="Auger K."/>
            <person name="Cunningham F."/>
            <person name="Bouk N."/>
            <person name="Chen H.C."/>
            <person name="Agarwala R."/>
            <person name="McLaren W.M."/>
            <person name="Ritchie G.R."/>
            <person name="Albracht D."/>
            <person name="Kremitzki M."/>
            <person name="Rock S."/>
            <person name="Kotkiewicz H."/>
            <person name="Kremitzki C."/>
            <person name="Wollam A."/>
            <person name="Trani L."/>
            <person name="Fulton L."/>
            <person name="Fulton R."/>
            <person name="Matthews L."/>
            <person name="Whitehead S."/>
            <person name="Chow W."/>
            <person name="Torrance J."/>
            <person name="Dunn M."/>
            <person name="Harden G."/>
            <person name="Threadgold G."/>
            <person name="Wood J."/>
            <person name="Collins J."/>
            <person name="Heath P."/>
            <person name="Griffiths G."/>
            <person name="Pelan S."/>
            <person name="Grafham D."/>
            <person name="Eichler E.E."/>
            <person name="Weinstock G."/>
            <person name="Mardis E.R."/>
            <person name="Wilson R.K."/>
            <person name="Howe K."/>
            <person name="Flicek P."/>
            <person name="Hubbard T."/>
        </authorList>
    </citation>
    <scope>NUCLEOTIDE SEQUENCE [LARGE SCALE GENOMIC DNA]</scope>
    <source>
        <strain evidence="2 3">C57BL/6J</strain>
    </source>
</reference>
<dbReference type="GeneTree" id="ENSGT01050000248356"/>
<evidence type="ECO:0000313" key="3">
    <source>
        <dbReference type="Proteomes" id="UP000000589"/>
    </source>
</evidence>
<dbReference type="Ensembl" id="ENSMUST00000381768.1">
    <property type="protein sequence ID" value="ENSMUSP00000160150.1"/>
    <property type="gene ID" value="ENSMUSG00000144229.1"/>
</dbReference>